<gene>
    <name evidence="2" type="ORF">BX611_0399</name>
</gene>
<dbReference type="SUPFAM" id="SSF46626">
    <property type="entry name" value="Cytochrome c"/>
    <property type="match status" value="1"/>
</dbReference>
<evidence type="ECO:0008006" key="4">
    <source>
        <dbReference type="Google" id="ProtNLM"/>
    </source>
</evidence>
<name>A0A3D9RT12_9FLAO</name>
<keyword evidence="3" id="KW-1185">Reference proteome</keyword>
<dbReference type="InterPro" id="IPR036909">
    <property type="entry name" value="Cyt_c-like_dom_sf"/>
</dbReference>
<feature type="chain" id="PRO_5017645719" description="Cytochrome c domain-containing protein" evidence="1">
    <location>
        <begin position="24"/>
        <end position="115"/>
    </location>
</feature>
<dbReference type="RefSeq" id="WP_115877802.1">
    <property type="nucleotide sequence ID" value="NZ_QTTQ01000009.1"/>
</dbReference>
<evidence type="ECO:0000256" key="1">
    <source>
        <dbReference type="SAM" id="SignalP"/>
    </source>
</evidence>
<dbReference type="Gene3D" id="1.10.760.10">
    <property type="entry name" value="Cytochrome c-like domain"/>
    <property type="match status" value="1"/>
</dbReference>
<evidence type="ECO:0000313" key="2">
    <source>
        <dbReference type="EMBL" id="REE83119.1"/>
    </source>
</evidence>
<dbReference type="OrthoDB" id="9786191at2"/>
<organism evidence="2 3">
    <name type="scientific">Lutibacter oceani</name>
    <dbReference type="NCBI Taxonomy" id="1853311"/>
    <lineage>
        <taxon>Bacteria</taxon>
        <taxon>Pseudomonadati</taxon>
        <taxon>Bacteroidota</taxon>
        <taxon>Flavobacteriia</taxon>
        <taxon>Flavobacteriales</taxon>
        <taxon>Flavobacteriaceae</taxon>
        <taxon>Lutibacter</taxon>
    </lineage>
</organism>
<proteinExistence type="predicted"/>
<keyword evidence="1" id="KW-0732">Signal</keyword>
<sequence length="115" mass="12230">MKKLLALTGLFLLFIFTSCSSNSDDDDITIDPPTSTITYTNTISAIISGNCTGCHGSTPTNNAPMSLTSYADVKSAIETRGLIGRIENGTMPPNGNLTATQIQNIKTWQANGFPQ</sequence>
<dbReference type="AlphaFoldDB" id="A0A3D9RT12"/>
<dbReference type="PROSITE" id="PS51257">
    <property type="entry name" value="PROKAR_LIPOPROTEIN"/>
    <property type="match status" value="1"/>
</dbReference>
<accession>A0A3D9RT12</accession>
<dbReference type="Proteomes" id="UP000256429">
    <property type="component" value="Unassembled WGS sequence"/>
</dbReference>
<reference evidence="2 3" key="1">
    <citation type="submission" date="2018-08" db="EMBL/GenBank/DDBJ databases">
        <title>Genomic Encyclopedia of Type Strains, Phase III (KMG-III): the genomes of soil and plant-associated and newly described type strains.</title>
        <authorList>
            <person name="Whitman W."/>
        </authorList>
    </citation>
    <scope>NUCLEOTIDE SEQUENCE [LARGE SCALE GENOMIC DNA]</scope>
    <source>
        <strain evidence="2 3">325-5</strain>
    </source>
</reference>
<feature type="signal peptide" evidence="1">
    <location>
        <begin position="1"/>
        <end position="23"/>
    </location>
</feature>
<dbReference type="GO" id="GO:0009055">
    <property type="term" value="F:electron transfer activity"/>
    <property type="evidence" value="ECO:0007669"/>
    <property type="project" value="InterPro"/>
</dbReference>
<comment type="caution">
    <text evidence="2">The sequence shown here is derived from an EMBL/GenBank/DDBJ whole genome shotgun (WGS) entry which is preliminary data.</text>
</comment>
<evidence type="ECO:0000313" key="3">
    <source>
        <dbReference type="Proteomes" id="UP000256429"/>
    </source>
</evidence>
<dbReference type="EMBL" id="QTTQ01000009">
    <property type="protein sequence ID" value="REE83119.1"/>
    <property type="molecule type" value="Genomic_DNA"/>
</dbReference>
<dbReference type="GO" id="GO:0020037">
    <property type="term" value="F:heme binding"/>
    <property type="evidence" value="ECO:0007669"/>
    <property type="project" value="InterPro"/>
</dbReference>
<protein>
    <recommendedName>
        <fullName evidence="4">Cytochrome c domain-containing protein</fullName>
    </recommendedName>
</protein>